<proteinExistence type="inferred from homology"/>
<keyword evidence="5 10" id="KW-1133">Transmembrane helix</keyword>
<dbReference type="GO" id="GO:1903425">
    <property type="term" value="F:fluoride transmembrane transporter activity"/>
    <property type="evidence" value="ECO:0007669"/>
    <property type="project" value="TreeGrafter"/>
</dbReference>
<dbReference type="GO" id="GO:0005886">
    <property type="term" value="C:plasma membrane"/>
    <property type="evidence" value="ECO:0007669"/>
    <property type="project" value="UniProtKB-SubCell"/>
</dbReference>
<evidence type="ECO:0000313" key="11">
    <source>
        <dbReference type="EMBL" id="KAJ8989693.1"/>
    </source>
</evidence>
<comment type="subcellular location">
    <subcellularLocation>
        <location evidence="2">Cell membrane</location>
        <topology evidence="2">Multi-pass membrane protein</topology>
    </subcellularLocation>
</comment>
<dbReference type="Pfam" id="PF02537">
    <property type="entry name" value="CRCB"/>
    <property type="match status" value="2"/>
</dbReference>
<feature type="transmembrane region" description="Helical" evidence="10">
    <location>
        <begin position="195"/>
        <end position="214"/>
    </location>
</feature>
<dbReference type="InterPro" id="IPR003691">
    <property type="entry name" value="FluC"/>
</dbReference>
<evidence type="ECO:0000256" key="1">
    <source>
        <dbReference type="ARBA" id="ARBA00002598"/>
    </source>
</evidence>
<reference evidence="11" key="1">
    <citation type="submission" date="2023-01" db="EMBL/GenBank/DDBJ databases">
        <title>Exophiala dermititidis isolated from Cystic Fibrosis Patient.</title>
        <authorList>
            <person name="Kurbessoian T."/>
            <person name="Crocker A."/>
            <person name="Murante D."/>
            <person name="Hogan D.A."/>
            <person name="Stajich J.E."/>
        </authorList>
    </citation>
    <scope>NUCLEOTIDE SEQUENCE</scope>
    <source>
        <strain evidence="11">Ex8</strain>
    </source>
</reference>
<feature type="compositionally biased region" description="Basic and acidic residues" evidence="9">
    <location>
        <begin position="11"/>
        <end position="22"/>
    </location>
</feature>
<dbReference type="PANTHER" id="PTHR28259">
    <property type="entry name" value="FLUORIDE EXPORT PROTEIN 1-RELATED"/>
    <property type="match status" value="1"/>
</dbReference>
<keyword evidence="4 10" id="KW-0812">Transmembrane</keyword>
<organism evidence="11 12">
    <name type="scientific">Exophiala dermatitidis</name>
    <name type="common">Black yeast-like fungus</name>
    <name type="synonym">Wangiella dermatitidis</name>
    <dbReference type="NCBI Taxonomy" id="5970"/>
    <lineage>
        <taxon>Eukaryota</taxon>
        <taxon>Fungi</taxon>
        <taxon>Dikarya</taxon>
        <taxon>Ascomycota</taxon>
        <taxon>Pezizomycotina</taxon>
        <taxon>Eurotiomycetes</taxon>
        <taxon>Chaetothyriomycetidae</taxon>
        <taxon>Chaetothyriales</taxon>
        <taxon>Herpotrichiellaceae</taxon>
        <taxon>Exophiala</taxon>
    </lineage>
</organism>
<keyword evidence="6 10" id="KW-0472">Membrane</keyword>
<evidence type="ECO:0000256" key="2">
    <source>
        <dbReference type="ARBA" id="ARBA00004651"/>
    </source>
</evidence>
<comment type="similarity">
    <text evidence="7">Belongs to the fluoride channel Fluc/FEX (TC 1.A.43) family.</text>
</comment>
<dbReference type="Proteomes" id="UP001161757">
    <property type="component" value="Unassembled WGS sequence"/>
</dbReference>
<feature type="compositionally biased region" description="Basic and acidic residues" evidence="9">
    <location>
        <begin position="69"/>
        <end position="98"/>
    </location>
</feature>
<evidence type="ECO:0000256" key="10">
    <source>
        <dbReference type="SAM" id="Phobius"/>
    </source>
</evidence>
<protein>
    <recommendedName>
        <fullName evidence="13">Chromosome condensation protein</fullName>
    </recommendedName>
</protein>
<sequence length="536" mass="58331">MAHPSQTPQGHLRERWTREHFPESVGADYRLSSENPAERGPGGIDDEEDSEEAIEDDMELSEVAVPLPSHRDDPRRPSWEDAVRFSSRDSHERGDRQGDMNLTELTIPAPAQPENPRTPSLEGVMRRLSSHKSRDRNEQLGEVAGLEPVGGGEKPSDEETPVDSSNQNSLEEQQDKMSATLESPAVKPSPIMSEVITVGWLIFFSLLGTLARLGVEAITLYPNSPFPSRVLWANLGGSLFMGFLAEDRRLFRQPETPPDLQAADAMHKKVKKTIPLYIGLATGFCGSFTSFSSYVRDCFLALTNALEPPSPTSPYHVDSNIASRNGGFSFLALLAIMIVHPAVSIAALQVGAQLALFLQPVTPTIPVKFARMVLNPLSVVLGFGCWLGAVFLAIWPPGNDIHWRFRAVQPLVFAPVGCLMRFYVSKHMNALVPSFPLGTFTVNMLGTAVLGMAFDLQHARHVGASSANACAVLQGVMEGFCGCVTTVSTWVAEIHGLRRRHGWIYGLTSVGAGLAMMVVIMGSMGWTVGFTPPACS</sequence>
<dbReference type="EMBL" id="JAJGCB010000013">
    <property type="protein sequence ID" value="KAJ8989693.1"/>
    <property type="molecule type" value="Genomic_DNA"/>
</dbReference>
<evidence type="ECO:0000256" key="3">
    <source>
        <dbReference type="ARBA" id="ARBA00022475"/>
    </source>
</evidence>
<evidence type="ECO:0000256" key="4">
    <source>
        <dbReference type="ARBA" id="ARBA00022692"/>
    </source>
</evidence>
<comment type="catalytic activity">
    <reaction evidence="8">
        <text>fluoride(in) = fluoride(out)</text>
        <dbReference type="Rhea" id="RHEA:76159"/>
        <dbReference type="ChEBI" id="CHEBI:17051"/>
    </reaction>
    <physiologicalReaction direction="left-to-right" evidence="8">
        <dbReference type="Rhea" id="RHEA:76160"/>
    </physiologicalReaction>
</comment>
<comment type="function">
    <text evidence="1">Fluoride channel required for the rapid expulsion of cytoplasmic fluoride.</text>
</comment>
<feature type="region of interest" description="Disordered" evidence="9">
    <location>
        <begin position="1"/>
        <end position="185"/>
    </location>
</feature>
<evidence type="ECO:0008006" key="13">
    <source>
        <dbReference type="Google" id="ProtNLM"/>
    </source>
</evidence>
<feature type="compositionally biased region" description="Polar residues" evidence="9">
    <location>
        <begin position="162"/>
        <end position="181"/>
    </location>
</feature>
<feature type="transmembrane region" description="Helical" evidence="10">
    <location>
        <begin position="373"/>
        <end position="395"/>
    </location>
</feature>
<feature type="transmembrane region" description="Helical" evidence="10">
    <location>
        <begin position="466"/>
        <end position="491"/>
    </location>
</feature>
<keyword evidence="3" id="KW-1003">Cell membrane</keyword>
<name>A0AAN6EQY3_EXODE</name>
<dbReference type="PANTHER" id="PTHR28259:SF1">
    <property type="entry name" value="FLUORIDE EXPORT PROTEIN 1-RELATED"/>
    <property type="match status" value="1"/>
</dbReference>
<evidence type="ECO:0000313" key="12">
    <source>
        <dbReference type="Proteomes" id="UP001161757"/>
    </source>
</evidence>
<evidence type="ECO:0000256" key="8">
    <source>
        <dbReference type="ARBA" id="ARBA00035585"/>
    </source>
</evidence>
<feature type="transmembrane region" description="Helical" evidence="10">
    <location>
        <begin position="276"/>
        <end position="295"/>
    </location>
</feature>
<feature type="transmembrane region" description="Helical" evidence="10">
    <location>
        <begin position="407"/>
        <end position="424"/>
    </location>
</feature>
<evidence type="ECO:0000256" key="5">
    <source>
        <dbReference type="ARBA" id="ARBA00022989"/>
    </source>
</evidence>
<feature type="transmembrane region" description="Helical" evidence="10">
    <location>
        <begin position="431"/>
        <end position="454"/>
    </location>
</feature>
<dbReference type="AlphaFoldDB" id="A0AAN6EQY3"/>
<evidence type="ECO:0000256" key="9">
    <source>
        <dbReference type="SAM" id="MobiDB-lite"/>
    </source>
</evidence>
<evidence type="ECO:0000256" key="7">
    <source>
        <dbReference type="ARBA" id="ARBA00035120"/>
    </source>
</evidence>
<accession>A0AAN6EQY3</accession>
<feature type="transmembrane region" description="Helical" evidence="10">
    <location>
        <begin position="328"/>
        <end position="352"/>
    </location>
</feature>
<evidence type="ECO:0000256" key="6">
    <source>
        <dbReference type="ARBA" id="ARBA00023136"/>
    </source>
</evidence>
<gene>
    <name evidence="11" type="ORF">HRR80_006413</name>
</gene>
<feature type="compositionally biased region" description="Acidic residues" evidence="9">
    <location>
        <begin position="44"/>
        <end position="60"/>
    </location>
</feature>
<comment type="caution">
    <text evidence="11">The sequence shown here is derived from an EMBL/GenBank/DDBJ whole genome shotgun (WGS) entry which is preliminary data.</text>
</comment>
<feature type="transmembrane region" description="Helical" evidence="10">
    <location>
        <begin position="503"/>
        <end position="526"/>
    </location>
</feature>